<reference evidence="1" key="1">
    <citation type="submission" date="2021-02" db="EMBL/GenBank/DDBJ databases">
        <authorList>
            <consortium name="DOE Joint Genome Institute"/>
            <person name="Ahrendt S."/>
            <person name="Looney B.P."/>
            <person name="Miyauchi S."/>
            <person name="Morin E."/>
            <person name="Drula E."/>
            <person name="Courty P.E."/>
            <person name="Chicoki N."/>
            <person name="Fauchery L."/>
            <person name="Kohler A."/>
            <person name="Kuo A."/>
            <person name="Labutti K."/>
            <person name="Pangilinan J."/>
            <person name="Lipzen A."/>
            <person name="Riley R."/>
            <person name="Andreopoulos W."/>
            <person name="He G."/>
            <person name="Johnson J."/>
            <person name="Barry K.W."/>
            <person name="Grigoriev I.V."/>
            <person name="Nagy L."/>
            <person name="Hibbett D."/>
            <person name="Henrissat B."/>
            <person name="Matheny P.B."/>
            <person name="Labbe J."/>
            <person name="Martin F."/>
        </authorList>
    </citation>
    <scope>NUCLEOTIDE SEQUENCE</scope>
    <source>
        <strain evidence="1">FP105234-sp</strain>
    </source>
</reference>
<comment type="caution">
    <text evidence="1">The sequence shown here is derived from an EMBL/GenBank/DDBJ whole genome shotgun (WGS) entry which is preliminary data.</text>
</comment>
<accession>A0ACB8SB49</accession>
<reference evidence="1" key="2">
    <citation type="journal article" date="2022" name="New Phytol.">
        <title>Evolutionary transition to the ectomycorrhizal habit in the genomes of a hyperdiverse lineage of mushroom-forming fungi.</title>
        <authorList>
            <person name="Looney B."/>
            <person name="Miyauchi S."/>
            <person name="Morin E."/>
            <person name="Drula E."/>
            <person name="Courty P.E."/>
            <person name="Kohler A."/>
            <person name="Kuo A."/>
            <person name="LaButti K."/>
            <person name="Pangilinan J."/>
            <person name="Lipzen A."/>
            <person name="Riley R."/>
            <person name="Andreopoulos W."/>
            <person name="He G."/>
            <person name="Johnson J."/>
            <person name="Nolan M."/>
            <person name="Tritt A."/>
            <person name="Barry K.W."/>
            <person name="Grigoriev I.V."/>
            <person name="Nagy L.G."/>
            <person name="Hibbett D."/>
            <person name="Henrissat B."/>
            <person name="Matheny P.B."/>
            <person name="Labbe J."/>
            <person name="Martin F.M."/>
        </authorList>
    </citation>
    <scope>NUCLEOTIDE SEQUENCE</scope>
    <source>
        <strain evidence="1">FP105234-sp</strain>
    </source>
</reference>
<protein>
    <submittedName>
        <fullName evidence="1">Uncharacterized protein</fullName>
    </submittedName>
</protein>
<gene>
    <name evidence="1" type="ORF">FA95DRAFT_1552613</name>
</gene>
<keyword evidence="2" id="KW-1185">Reference proteome</keyword>
<evidence type="ECO:0000313" key="2">
    <source>
        <dbReference type="Proteomes" id="UP000814033"/>
    </source>
</evidence>
<evidence type="ECO:0000313" key="1">
    <source>
        <dbReference type="EMBL" id="KAI0053126.1"/>
    </source>
</evidence>
<proteinExistence type="predicted"/>
<dbReference type="Proteomes" id="UP000814033">
    <property type="component" value="Unassembled WGS sequence"/>
</dbReference>
<dbReference type="EMBL" id="MU275841">
    <property type="protein sequence ID" value="KAI0053126.1"/>
    <property type="molecule type" value="Genomic_DNA"/>
</dbReference>
<organism evidence="1 2">
    <name type="scientific">Auriscalpium vulgare</name>
    <dbReference type="NCBI Taxonomy" id="40419"/>
    <lineage>
        <taxon>Eukaryota</taxon>
        <taxon>Fungi</taxon>
        <taxon>Dikarya</taxon>
        <taxon>Basidiomycota</taxon>
        <taxon>Agaricomycotina</taxon>
        <taxon>Agaricomycetes</taxon>
        <taxon>Russulales</taxon>
        <taxon>Auriscalpiaceae</taxon>
        <taxon>Auriscalpium</taxon>
    </lineage>
</organism>
<name>A0ACB8SB49_9AGAM</name>
<sequence length="600" mass="64813">MRLMREQAGLRTLISGLVGGPALLREWEREWVARFGGPERDEVDGVAVDSDDDDEGESDDEDDEGRARKKLKASAAAKPKPKPKKIVKEEPMNPGVPGVVPEKRKRGRPRKVQPPMEGVQVMATEPATAVPPPVQPTQYLLAAFAFFSFFNSPLTSSPAPSHAHHAHTGTVLTPVSDAASAAVGWGWRDTVQVFHLLVSALVLLSIGMPFLPASFSSFKTVSLPAFFRFGHFHSKTASAASAPATESSPRITQGTGNSSVRIALIDALSPLHRGAVDEAERLRDALGVYPGFVGMFVNLLSRGRARKAGGFDRMQLEQRAWVRLGELAASNSKTPFGSRVQAFWGMHQRTSTFAASPSDLVTLALLVRPLWHSRAEALWARAARARVVRPFERSVVGGMTVDDAAKRLDGLEASALSPLTALAVMRVRAGVRDAASTMFVRAVLADGGEAGDSVYDAHKETREEDERRAVIDAGRSMGGRCAALVGLLERVANGAFVRHEDVLPMDTDDEADETEYAARVLLGALVVYRRLFPSTLSGGAVPVFLSPPPSPSRKNTGLRTVLRVALDADVFDRGDLEDAKDRVVDMLVDADRVGRRAVRS</sequence>